<protein>
    <submittedName>
        <fullName evidence="9">DMT family transporter</fullName>
    </submittedName>
</protein>
<evidence type="ECO:0000256" key="5">
    <source>
        <dbReference type="ARBA" id="ARBA00022989"/>
    </source>
</evidence>
<organism evidence="9 10">
    <name type="scientific">Clostridium cibarium</name>
    <dbReference type="NCBI Taxonomy" id="2762247"/>
    <lineage>
        <taxon>Bacteria</taxon>
        <taxon>Bacillati</taxon>
        <taxon>Bacillota</taxon>
        <taxon>Clostridia</taxon>
        <taxon>Eubacteriales</taxon>
        <taxon>Clostridiaceae</taxon>
        <taxon>Clostridium</taxon>
    </lineage>
</organism>
<feature type="transmembrane region" description="Helical" evidence="7">
    <location>
        <begin position="263"/>
        <end position="281"/>
    </location>
</feature>
<feature type="transmembrane region" description="Helical" evidence="7">
    <location>
        <begin position="231"/>
        <end position="251"/>
    </location>
</feature>
<feature type="transmembrane region" description="Helical" evidence="7">
    <location>
        <begin position="115"/>
        <end position="131"/>
    </location>
</feature>
<feature type="transmembrane region" description="Helical" evidence="7">
    <location>
        <begin position="143"/>
        <end position="161"/>
    </location>
</feature>
<dbReference type="RefSeq" id="WP_143315184.1">
    <property type="nucleotide sequence ID" value="NZ_JACSRA010000012.1"/>
</dbReference>
<dbReference type="InterPro" id="IPR050638">
    <property type="entry name" value="AA-Vitamin_Transporters"/>
</dbReference>
<evidence type="ECO:0000259" key="8">
    <source>
        <dbReference type="Pfam" id="PF00892"/>
    </source>
</evidence>
<evidence type="ECO:0000256" key="6">
    <source>
        <dbReference type="ARBA" id="ARBA00023136"/>
    </source>
</evidence>
<accession>A0ABR8PTS0</accession>
<keyword evidence="3" id="KW-1003">Cell membrane</keyword>
<reference evidence="9 10" key="1">
    <citation type="submission" date="2020-08" db="EMBL/GenBank/DDBJ databases">
        <title>A Genomic Blueprint of the Chicken Gut Microbiome.</title>
        <authorList>
            <person name="Gilroy R."/>
            <person name="Ravi A."/>
            <person name="Getino M."/>
            <person name="Pursley I."/>
            <person name="Horton D.L."/>
            <person name="Alikhan N.-F."/>
            <person name="Baker D."/>
            <person name="Gharbi K."/>
            <person name="Hall N."/>
            <person name="Watson M."/>
            <person name="Adriaenssens E.M."/>
            <person name="Foster-Nyarko E."/>
            <person name="Jarju S."/>
            <person name="Secka A."/>
            <person name="Antonio M."/>
            <person name="Oren A."/>
            <person name="Chaudhuri R."/>
            <person name="La Ragione R.M."/>
            <person name="Hildebrand F."/>
            <person name="Pallen M.J."/>
        </authorList>
    </citation>
    <scope>NUCLEOTIDE SEQUENCE [LARGE SCALE GENOMIC DNA]</scope>
    <source>
        <strain evidence="9 10">Sa3CVN1</strain>
    </source>
</reference>
<feature type="transmembrane region" description="Helical" evidence="7">
    <location>
        <begin position="46"/>
        <end position="71"/>
    </location>
</feature>
<dbReference type="InterPro" id="IPR037185">
    <property type="entry name" value="EmrE-like"/>
</dbReference>
<sequence>MKSTKSYFTKNINILYLAIICTLLWGSAYPAVKIGYKFFSITSDNIYGQMLFAGVRFFFAGILTILAGILLNKKLIIPNRKNILGISLLGLIQTTLQYIFFYIGLSNTTGVKGSILNSISPFLVIIICHFITKDDKINLKKALGSLIGFVGVIIISLGSTTGSSNNFSLFGEGFIILAAVSSSVGSVISKEIANDSDAMTITGYQLLIGGFVLTLISFIEGQPNVVILKEGIALLIYLSALSAIAFTIWTILLKYNSAGKISIYNFLIPIFGSLLSALFLYESVFNIKNIISLICVCIGIYIVNKK</sequence>
<proteinExistence type="inferred from homology"/>
<gene>
    <name evidence="9" type="ORF">H9661_09300</name>
</gene>
<comment type="caution">
    <text evidence="9">The sequence shown here is derived from an EMBL/GenBank/DDBJ whole genome shotgun (WGS) entry which is preliminary data.</text>
</comment>
<dbReference type="PANTHER" id="PTHR32322">
    <property type="entry name" value="INNER MEMBRANE TRANSPORTER"/>
    <property type="match status" value="1"/>
</dbReference>
<dbReference type="Proteomes" id="UP000627781">
    <property type="component" value="Unassembled WGS sequence"/>
</dbReference>
<evidence type="ECO:0000256" key="4">
    <source>
        <dbReference type="ARBA" id="ARBA00022692"/>
    </source>
</evidence>
<dbReference type="EMBL" id="JACSRA010000012">
    <property type="protein sequence ID" value="MBD7911551.1"/>
    <property type="molecule type" value="Genomic_DNA"/>
</dbReference>
<feature type="transmembrane region" description="Helical" evidence="7">
    <location>
        <begin position="287"/>
        <end position="304"/>
    </location>
</feature>
<feature type="domain" description="EamA" evidence="8">
    <location>
        <begin position="15"/>
        <end position="156"/>
    </location>
</feature>
<comment type="subcellular location">
    <subcellularLocation>
        <location evidence="1">Cell membrane</location>
        <topology evidence="1">Multi-pass membrane protein</topology>
    </subcellularLocation>
</comment>
<evidence type="ECO:0000313" key="9">
    <source>
        <dbReference type="EMBL" id="MBD7911551.1"/>
    </source>
</evidence>
<feature type="transmembrane region" description="Helical" evidence="7">
    <location>
        <begin position="201"/>
        <end position="219"/>
    </location>
</feature>
<feature type="transmembrane region" description="Helical" evidence="7">
    <location>
        <begin position="83"/>
        <end position="103"/>
    </location>
</feature>
<feature type="domain" description="EamA" evidence="8">
    <location>
        <begin position="170"/>
        <end position="304"/>
    </location>
</feature>
<keyword evidence="10" id="KW-1185">Reference proteome</keyword>
<name>A0ABR8PTS0_9CLOT</name>
<evidence type="ECO:0000256" key="1">
    <source>
        <dbReference type="ARBA" id="ARBA00004651"/>
    </source>
</evidence>
<keyword evidence="4 7" id="KW-0812">Transmembrane</keyword>
<evidence type="ECO:0000256" key="3">
    <source>
        <dbReference type="ARBA" id="ARBA00022475"/>
    </source>
</evidence>
<evidence type="ECO:0000256" key="2">
    <source>
        <dbReference type="ARBA" id="ARBA00007362"/>
    </source>
</evidence>
<keyword evidence="6 7" id="KW-0472">Membrane</keyword>
<comment type="similarity">
    <text evidence="2">Belongs to the EamA transporter family.</text>
</comment>
<evidence type="ECO:0000313" key="10">
    <source>
        <dbReference type="Proteomes" id="UP000627781"/>
    </source>
</evidence>
<dbReference type="PANTHER" id="PTHR32322:SF18">
    <property type="entry name" value="S-ADENOSYLMETHIONINE_S-ADENOSYLHOMOCYSTEINE TRANSPORTER"/>
    <property type="match status" value="1"/>
</dbReference>
<keyword evidence="5 7" id="KW-1133">Transmembrane helix</keyword>
<dbReference type="SUPFAM" id="SSF103481">
    <property type="entry name" value="Multidrug resistance efflux transporter EmrE"/>
    <property type="match status" value="2"/>
</dbReference>
<evidence type="ECO:0000256" key="7">
    <source>
        <dbReference type="SAM" id="Phobius"/>
    </source>
</evidence>
<dbReference type="InterPro" id="IPR000620">
    <property type="entry name" value="EamA_dom"/>
</dbReference>
<dbReference type="Pfam" id="PF00892">
    <property type="entry name" value="EamA"/>
    <property type="match status" value="2"/>
</dbReference>
<feature type="transmembrane region" description="Helical" evidence="7">
    <location>
        <begin position="167"/>
        <end position="189"/>
    </location>
</feature>